<proteinExistence type="predicted"/>
<gene>
    <name evidence="1" type="ORF">G3I44_14805</name>
</gene>
<evidence type="ECO:0000313" key="1">
    <source>
        <dbReference type="EMBL" id="QIB75452.1"/>
    </source>
</evidence>
<organism evidence="1 2">
    <name type="scientific">Halogeometricum borinquense</name>
    <dbReference type="NCBI Taxonomy" id="60847"/>
    <lineage>
        <taxon>Archaea</taxon>
        <taxon>Methanobacteriati</taxon>
        <taxon>Methanobacteriota</taxon>
        <taxon>Stenosarchaea group</taxon>
        <taxon>Halobacteria</taxon>
        <taxon>Halobacteriales</taxon>
        <taxon>Haloferacaceae</taxon>
        <taxon>Halogeometricum</taxon>
    </lineage>
</organism>
<evidence type="ECO:0000313" key="2">
    <source>
        <dbReference type="Proteomes" id="UP000465846"/>
    </source>
</evidence>
<dbReference type="Proteomes" id="UP000465846">
    <property type="component" value="Chromosome"/>
</dbReference>
<accession>A0A6C0UIY5</accession>
<dbReference type="AlphaFoldDB" id="A0A6C0UIY5"/>
<name>A0A6C0UIY5_9EURY</name>
<sequence length="70" mass="7241">MNTFSREGSPAVRQLLFIALSGITAVALSYDYIVTAGLVDASLAIIGAGSLLALCVAVSAVLVERRENSD</sequence>
<dbReference type="EMBL" id="CP048739">
    <property type="protein sequence ID" value="QIB75452.1"/>
    <property type="molecule type" value="Genomic_DNA"/>
</dbReference>
<reference evidence="1 2" key="1">
    <citation type="submission" date="2020-02" db="EMBL/GenBank/DDBJ databases">
        <title>Whole genome sequence of Halogeometricum borinquense strain wsp4.</title>
        <authorList>
            <person name="Verma D.K."/>
            <person name="Gopal K."/>
            <person name="Prasad E.S."/>
        </authorList>
    </citation>
    <scope>NUCLEOTIDE SEQUENCE [LARGE SCALE GENOMIC DNA]</scope>
    <source>
        <strain evidence="2">wsp4</strain>
    </source>
</reference>
<protein>
    <submittedName>
        <fullName evidence="1">Uncharacterized protein</fullName>
    </submittedName>
</protein>